<sequence>MKAITTKPNPEEESTRNTKINKETNKQITKVLHSACKRSFHDTPKIHFASFELSMHLCTAQKKLFCPFFKQ</sequence>
<protein>
    <submittedName>
        <fullName evidence="2">Uncharacterized protein</fullName>
    </submittedName>
</protein>
<gene>
    <name evidence="2" type="ORF">NDU88_002807</name>
</gene>
<evidence type="ECO:0000313" key="3">
    <source>
        <dbReference type="Proteomes" id="UP001066276"/>
    </source>
</evidence>
<dbReference type="EMBL" id="JANPWB010000013">
    <property type="protein sequence ID" value="KAJ1105401.1"/>
    <property type="molecule type" value="Genomic_DNA"/>
</dbReference>
<feature type="compositionally biased region" description="Basic and acidic residues" evidence="1">
    <location>
        <begin position="9"/>
        <end position="22"/>
    </location>
</feature>
<dbReference type="Proteomes" id="UP001066276">
    <property type="component" value="Chromosome 9"/>
</dbReference>
<dbReference type="AlphaFoldDB" id="A0AAV7MPV4"/>
<proteinExistence type="predicted"/>
<name>A0AAV7MPV4_PLEWA</name>
<keyword evidence="3" id="KW-1185">Reference proteome</keyword>
<feature type="region of interest" description="Disordered" evidence="1">
    <location>
        <begin position="1"/>
        <end position="22"/>
    </location>
</feature>
<reference evidence="2" key="1">
    <citation type="journal article" date="2022" name="bioRxiv">
        <title>Sequencing and chromosome-scale assembly of the giantPleurodeles waltlgenome.</title>
        <authorList>
            <person name="Brown T."/>
            <person name="Elewa A."/>
            <person name="Iarovenko S."/>
            <person name="Subramanian E."/>
            <person name="Araus A.J."/>
            <person name="Petzold A."/>
            <person name="Susuki M."/>
            <person name="Suzuki K.-i.T."/>
            <person name="Hayashi T."/>
            <person name="Toyoda A."/>
            <person name="Oliveira C."/>
            <person name="Osipova E."/>
            <person name="Leigh N.D."/>
            <person name="Simon A."/>
            <person name="Yun M.H."/>
        </authorList>
    </citation>
    <scope>NUCLEOTIDE SEQUENCE</scope>
    <source>
        <strain evidence="2">20211129_DDA</strain>
        <tissue evidence="2">Liver</tissue>
    </source>
</reference>
<organism evidence="2 3">
    <name type="scientific">Pleurodeles waltl</name>
    <name type="common">Iberian ribbed newt</name>
    <dbReference type="NCBI Taxonomy" id="8319"/>
    <lineage>
        <taxon>Eukaryota</taxon>
        <taxon>Metazoa</taxon>
        <taxon>Chordata</taxon>
        <taxon>Craniata</taxon>
        <taxon>Vertebrata</taxon>
        <taxon>Euteleostomi</taxon>
        <taxon>Amphibia</taxon>
        <taxon>Batrachia</taxon>
        <taxon>Caudata</taxon>
        <taxon>Salamandroidea</taxon>
        <taxon>Salamandridae</taxon>
        <taxon>Pleurodelinae</taxon>
        <taxon>Pleurodeles</taxon>
    </lineage>
</organism>
<evidence type="ECO:0000313" key="2">
    <source>
        <dbReference type="EMBL" id="KAJ1105401.1"/>
    </source>
</evidence>
<comment type="caution">
    <text evidence="2">The sequence shown here is derived from an EMBL/GenBank/DDBJ whole genome shotgun (WGS) entry which is preliminary data.</text>
</comment>
<evidence type="ECO:0000256" key="1">
    <source>
        <dbReference type="SAM" id="MobiDB-lite"/>
    </source>
</evidence>
<accession>A0AAV7MPV4</accession>